<evidence type="ECO:0000256" key="4">
    <source>
        <dbReference type="ARBA" id="ARBA00022741"/>
    </source>
</evidence>
<reference evidence="8 9" key="1">
    <citation type="submission" date="2021-01" db="EMBL/GenBank/DDBJ databases">
        <title>Complete genome sequence of Pantoea eucrina OB49, a heavy metal tolerant bacterium with PGPR potential isolated from wheat in Algeria.</title>
        <authorList>
            <person name="Lekired A."/>
            <person name="Ouzari I.H."/>
        </authorList>
    </citation>
    <scope>NUCLEOTIDE SEQUENCE [LARGE SCALE GENOMIC DNA]</scope>
    <source>
        <strain evidence="8 9">OB49</strain>
    </source>
</reference>
<comment type="similarity">
    <text evidence="1 5">Belongs to the 5'-nucleotidase family.</text>
</comment>
<dbReference type="InterPro" id="IPR006146">
    <property type="entry name" value="5'-Nucleotdase_CS"/>
</dbReference>
<evidence type="ECO:0000256" key="2">
    <source>
        <dbReference type="ARBA" id="ARBA00022723"/>
    </source>
</evidence>
<dbReference type="PROSITE" id="PS00786">
    <property type="entry name" value="5_NUCLEOTIDASE_2"/>
    <property type="match status" value="1"/>
</dbReference>
<dbReference type="Proteomes" id="UP000809137">
    <property type="component" value="Unassembled WGS sequence"/>
</dbReference>
<organism evidence="8 9">
    <name type="scientific">Pantoea eucrina</name>
    <dbReference type="NCBI Taxonomy" id="472693"/>
    <lineage>
        <taxon>Bacteria</taxon>
        <taxon>Pseudomonadati</taxon>
        <taxon>Pseudomonadota</taxon>
        <taxon>Gammaproteobacteria</taxon>
        <taxon>Enterobacterales</taxon>
        <taxon>Erwiniaceae</taxon>
        <taxon>Pantoea</taxon>
    </lineage>
</organism>
<keyword evidence="2" id="KW-0479">Metal-binding</keyword>
<dbReference type="NCBIfam" id="NF007109">
    <property type="entry name" value="PRK09558.1"/>
    <property type="match status" value="1"/>
</dbReference>
<comment type="caution">
    <text evidence="8">The sequence shown here is derived from an EMBL/GenBank/DDBJ whole genome shotgun (WGS) entry which is preliminary data.</text>
</comment>
<dbReference type="InterPro" id="IPR004843">
    <property type="entry name" value="Calcineurin-like_PHP"/>
</dbReference>
<dbReference type="Pfam" id="PF02872">
    <property type="entry name" value="5_nucleotid_C"/>
    <property type="match status" value="1"/>
</dbReference>
<accession>A0ABS1Z3R9</accession>
<dbReference type="Pfam" id="PF00149">
    <property type="entry name" value="Metallophos"/>
    <property type="match status" value="1"/>
</dbReference>
<name>A0ABS1Z3R9_9GAMM</name>
<feature type="domain" description="Calcineurin-like phosphoesterase" evidence="6">
    <location>
        <begin position="45"/>
        <end position="265"/>
    </location>
</feature>
<dbReference type="InterPro" id="IPR029052">
    <property type="entry name" value="Metallo-depent_PP-like"/>
</dbReference>
<evidence type="ECO:0000256" key="5">
    <source>
        <dbReference type="RuleBase" id="RU362119"/>
    </source>
</evidence>
<dbReference type="PANTHER" id="PTHR11575:SF46">
    <property type="entry name" value="PROTEIN USHA"/>
    <property type="match status" value="1"/>
</dbReference>
<dbReference type="SUPFAM" id="SSF56300">
    <property type="entry name" value="Metallo-dependent phosphatases"/>
    <property type="match status" value="1"/>
</dbReference>
<dbReference type="PRINTS" id="PR01607">
    <property type="entry name" value="APYRASEFAMLY"/>
</dbReference>
<keyword evidence="4 5" id="KW-0547">Nucleotide-binding</keyword>
<evidence type="ECO:0000259" key="7">
    <source>
        <dbReference type="Pfam" id="PF02872"/>
    </source>
</evidence>
<dbReference type="Gene3D" id="3.60.21.10">
    <property type="match status" value="1"/>
</dbReference>
<dbReference type="SUPFAM" id="SSF55816">
    <property type="entry name" value="5'-nucleotidase (syn. UDP-sugar hydrolase), C-terminal domain"/>
    <property type="match status" value="1"/>
</dbReference>
<keyword evidence="3" id="KW-0732">Signal</keyword>
<sequence length="594" mass="65886">MQWKKTNKESVVLLLTPKKRWLALLVLLVPMLAQAWQIDRSYRFSILHTNDHHGHFWSNAQGEYGLAAQKSLMDQQRYDVQARGGGALILSAGDINTGVPESDVLNAEPDIRGMNLVGYDAMALGNHEFDKPLSVLEQQKKWARFPFLAANIYQKGSDRRLFSPWAIFNRMGLKIAVIGLTTTDTLRITNPENVAELEIRDPVKETLKAVAELRATEKPDVIIALTHMGHYDDGQHGSNAPGDVELARSLPPGTLSVIVGGHSHDAVCMAQANRSVPDYQPGQPCQPDRQNGVWIMQAKEWGKYVGRGDFTFRNGELTLENYQLIPVNLKHKVTNQDGSETWLPYQEPIVPNTAMMKLLTPFQLRAGKQLDVAVGRSDGLFVGERNKVRFEQTNLAQLILRAQMAATKADVAVISGGGIRTSLSAGELRLRDLLQVQPFGNQVVSVTLSGEELQDYLARVANIKTNSGGFAQLAGVSLVADGKSVSDVKINGKPLEKKKTYRLATNSFNASGGDGYPPLTARAGYRNSGLRDADVLRDYITQHSPLKIADFVPPAVVHLTDEQVRERDKALEKQRKRSYPRMFLAWIWPRAAQD</sequence>
<evidence type="ECO:0000313" key="9">
    <source>
        <dbReference type="Proteomes" id="UP000809137"/>
    </source>
</evidence>
<keyword evidence="9" id="KW-1185">Reference proteome</keyword>
<evidence type="ECO:0000313" key="8">
    <source>
        <dbReference type="EMBL" id="MBM0747038.1"/>
    </source>
</evidence>
<dbReference type="InterPro" id="IPR006179">
    <property type="entry name" value="5_nucleotidase/apyrase"/>
</dbReference>
<dbReference type="EMBL" id="JAFCXS010000003">
    <property type="protein sequence ID" value="MBM0747038.1"/>
    <property type="molecule type" value="Genomic_DNA"/>
</dbReference>
<feature type="domain" description="5'-Nucleotidase C-terminal" evidence="7">
    <location>
        <begin position="374"/>
        <end position="518"/>
    </location>
</feature>
<dbReference type="PANTHER" id="PTHR11575">
    <property type="entry name" value="5'-NUCLEOTIDASE-RELATED"/>
    <property type="match status" value="1"/>
</dbReference>
<gene>
    <name evidence="8" type="ORF">JJB79_06330</name>
</gene>
<keyword evidence="5 8" id="KW-0378">Hydrolase</keyword>
<dbReference type="GO" id="GO:0016787">
    <property type="term" value="F:hydrolase activity"/>
    <property type="evidence" value="ECO:0007669"/>
    <property type="project" value="UniProtKB-KW"/>
</dbReference>
<dbReference type="InterPro" id="IPR036907">
    <property type="entry name" value="5'-Nucleotdase_C_sf"/>
</dbReference>
<protein>
    <submittedName>
        <fullName evidence="8">Bifunctional UDP-sugar hydrolase/5'-nucleotidase</fullName>
    </submittedName>
</protein>
<evidence type="ECO:0000256" key="1">
    <source>
        <dbReference type="ARBA" id="ARBA00006654"/>
    </source>
</evidence>
<dbReference type="Gene3D" id="3.90.780.10">
    <property type="entry name" value="5'-Nucleotidase, C-terminal domain"/>
    <property type="match status" value="1"/>
</dbReference>
<dbReference type="InterPro" id="IPR008334">
    <property type="entry name" value="5'-Nucleotdase_C"/>
</dbReference>
<evidence type="ECO:0000259" key="6">
    <source>
        <dbReference type="Pfam" id="PF00149"/>
    </source>
</evidence>
<evidence type="ECO:0000256" key="3">
    <source>
        <dbReference type="ARBA" id="ARBA00022729"/>
    </source>
</evidence>
<proteinExistence type="inferred from homology"/>